<dbReference type="NCBIfam" id="NF001381">
    <property type="entry name" value="PRK00279.1-3"/>
    <property type="match status" value="1"/>
</dbReference>
<dbReference type="PRINTS" id="PR00094">
    <property type="entry name" value="ADENYLTKNASE"/>
</dbReference>
<dbReference type="GO" id="GO:0004017">
    <property type="term" value="F:AMP kinase activity"/>
    <property type="evidence" value="ECO:0007669"/>
    <property type="project" value="UniProtKB-UniRule"/>
</dbReference>
<accession>A0A1D9MIY8</accession>
<dbReference type="NCBIfam" id="NF011100">
    <property type="entry name" value="PRK14527.1"/>
    <property type="match status" value="1"/>
</dbReference>
<comment type="domain">
    <text evidence="5">Consists of three domains, a large central CORE domain and two small peripheral domains, NMPbind and LID, which undergo movements during catalysis. The LID domain closes over the site of phosphoryl transfer upon ATP binding. Assembling and dissambling the active center during each catalytic cycle provides an effective means to prevent ATP hydrolysis.</text>
</comment>
<evidence type="ECO:0000313" key="8">
    <source>
        <dbReference type="EMBL" id="AOZ72246.1"/>
    </source>
</evidence>
<feature type="binding site" evidence="5">
    <location>
        <position position="173"/>
    </location>
    <ligand>
        <name>ATP</name>
        <dbReference type="ChEBI" id="CHEBI:30616"/>
    </ligand>
</feature>
<reference evidence="8 9" key="1">
    <citation type="submission" date="2016-10" db="EMBL/GenBank/DDBJ databases">
        <title>Actinomyces aegypiusis sp. nov., isolated from the Aegypius monachus in Qinghai Tibet Plateau China.</title>
        <authorList>
            <person name="Wang Y."/>
        </authorList>
    </citation>
    <scope>NUCLEOTIDE SEQUENCE [LARGE SCALE GENOMIC DNA]</scope>
    <source>
        <strain evidence="8 9">VUL4_3</strain>
    </source>
</reference>
<evidence type="ECO:0000256" key="6">
    <source>
        <dbReference type="RuleBase" id="RU003330"/>
    </source>
</evidence>
<keyword evidence="2 5" id="KW-0545">Nucleotide biosynthesis</keyword>
<protein>
    <recommendedName>
        <fullName evidence="5 7">Adenylate kinase</fullName>
        <shortName evidence="5">AK</shortName>
        <ecNumber evidence="5 7">2.7.4.3</ecNumber>
    </recommendedName>
    <alternativeName>
        <fullName evidence="5">ATP-AMP transphosphorylase</fullName>
    </alternativeName>
    <alternativeName>
        <fullName evidence="5">ATP:AMP phosphotransferase</fullName>
    </alternativeName>
    <alternativeName>
        <fullName evidence="5">Adenylate monophosphate kinase</fullName>
    </alternativeName>
</protein>
<keyword evidence="1 5" id="KW-0808">Transferase</keyword>
<feature type="binding site" evidence="5">
    <location>
        <position position="128"/>
    </location>
    <ligand>
        <name>ATP</name>
        <dbReference type="ChEBI" id="CHEBI:30616"/>
    </ligand>
</feature>
<feature type="binding site" evidence="5">
    <location>
        <begin position="86"/>
        <end position="89"/>
    </location>
    <ligand>
        <name>AMP</name>
        <dbReference type="ChEBI" id="CHEBI:456215"/>
    </ligand>
</feature>
<dbReference type="Proteomes" id="UP000176288">
    <property type="component" value="Chromosome"/>
</dbReference>
<feature type="binding site" evidence="5">
    <location>
        <position position="37"/>
    </location>
    <ligand>
        <name>AMP</name>
        <dbReference type="ChEBI" id="CHEBI:456215"/>
    </ligand>
</feature>
<dbReference type="InterPro" id="IPR000850">
    <property type="entry name" value="Adenylat/UMP-CMP_kin"/>
</dbReference>
<feature type="region of interest" description="NMP" evidence="5">
    <location>
        <begin position="31"/>
        <end position="60"/>
    </location>
</feature>
<feature type="binding site" evidence="5">
    <location>
        <begin position="58"/>
        <end position="60"/>
    </location>
    <ligand>
        <name>AMP</name>
        <dbReference type="ChEBI" id="CHEBI:456215"/>
    </ligand>
</feature>
<dbReference type="RefSeq" id="WP_071163712.1">
    <property type="nucleotide sequence ID" value="NZ_CP017812.1"/>
</dbReference>
<dbReference type="HAMAP" id="MF_00235">
    <property type="entry name" value="Adenylate_kinase_Adk"/>
    <property type="match status" value="1"/>
</dbReference>
<dbReference type="EMBL" id="CP017812">
    <property type="protein sequence ID" value="AOZ72246.1"/>
    <property type="molecule type" value="Genomic_DNA"/>
</dbReference>
<feature type="binding site" evidence="5">
    <location>
        <begin position="11"/>
        <end position="16"/>
    </location>
    <ligand>
        <name>ATP</name>
        <dbReference type="ChEBI" id="CHEBI:30616"/>
    </ligand>
</feature>
<sequence length="188" mass="20822">MTRLLLVGPPGAGKGTQAKHIAESLNIPHISTGEIFRLNISSQTELGKQAQAYIEKGEFVPDTVTNPMVKDRLAQEDAANGFLLDGYPRTLEQAKLLAGMLAELGTKLDLVIEIMADTDEVVNRLLKRAEIENRADDTEEVIRHRMEVYEELTVPLTDFYREQGILVQVDGHGTIDEVAARIDEVLAK</sequence>
<dbReference type="NCBIfam" id="NF011101">
    <property type="entry name" value="PRK14528.1"/>
    <property type="match status" value="1"/>
</dbReference>
<feature type="binding site" evidence="5">
    <location>
        <position position="145"/>
    </location>
    <ligand>
        <name>AMP</name>
        <dbReference type="ChEBI" id="CHEBI:456215"/>
    </ligand>
</feature>
<dbReference type="OrthoDB" id="9805030at2"/>
<dbReference type="Gene3D" id="3.40.50.300">
    <property type="entry name" value="P-loop containing nucleotide triphosphate hydrolases"/>
    <property type="match status" value="1"/>
</dbReference>
<feature type="binding site" evidence="5">
    <location>
        <position position="32"/>
    </location>
    <ligand>
        <name>AMP</name>
        <dbReference type="ChEBI" id="CHEBI:456215"/>
    </ligand>
</feature>
<comment type="subunit">
    <text evidence="5 7">Monomer.</text>
</comment>
<comment type="catalytic activity">
    <reaction evidence="5 7">
        <text>AMP + ATP = 2 ADP</text>
        <dbReference type="Rhea" id="RHEA:12973"/>
        <dbReference type="ChEBI" id="CHEBI:30616"/>
        <dbReference type="ChEBI" id="CHEBI:456215"/>
        <dbReference type="ChEBI" id="CHEBI:456216"/>
        <dbReference type="EC" id="2.7.4.3"/>
    </reaction>
</comment>
<evidence type="ECO:0000256" key="2">
    <source>
        <dbReference type="ARBA" id="ARBA00022727"/>
    </source>
</evidence>
<evidence type="ECO:0000256" key="7">
    <source>
        <dbReference type="RuleBase" id="RU003331"/>
    </source>
</evidence>
<dbReference type="Pfam" id="PF00406">
    <property type="entry name" value="ADK"/>
    <property type="match status" value="1"/>
</dbReference>
<comment type="subcellular location">
    <subcellularLocation>
        <location evidence="5 7">Cytoplasm</location>
    </subcellularLocation>
</comment>
<evidence type="ECO:0000313" key="9">
    <source>
        <dbReference type="Proteomes" id="UP000176288"/>
    </source>
</evidence>
<proteinExistence type="inferred from homology"/>
<gene>
    <name evidence="5" type="primary">adk</name>
    <name evidence="8" type="ORF">BK816_02150</name>
</gene>
<evidence type="ECO:0000256" key="5">
    <source>
        <dbReference type="HAMAP-Rule" id="MF_00235"/>
    </source>
</evidence>
<feature type="binding site" evidence="5">
    <location>
        <position position="93"/>
    </location>
    <ligand>
        <name>AMP</name>
        <dbReference type="ChEBI" id="CHEBI:456215"/>
    </ligand>
</feature>
<keyword evidence="5" id="KW-0963">Cytoplasm</keyword>
<evidence type="ECO:0000256" key="1">
    <source>
        <dbReference type="ARBA" id="ARBA00022679"/>
    </source>
</evidence>
<name>A0A1D9MIY8_9ACTO</name>
<dbReference type="GO" id="GO:0005524">
    <property type="term" value="F:ATP binding"/>
    <property type="evidence" value="ECO:0007669"/>
    <property type="project" value="UniProtKB-UniRule"/>
</dbReference>
<dbReference type="PROSITE" id="PS00113">
    <property type="entry name" value="ADENYLATE_KINASE"/>
    <property type="match status" value="1"/>
</dbReference>
<keyword evidence="9" id="KW-1185">Reference proteome</keyword>
<comment type="pathway">
    <text evidence="5">Purine metabolism; AMP biosynthesis via salvage pathway; AMP from ADP: step 1/1.</text>
</comment>
<keyword evidence="3 5" id="KW-0547">Nucleotide-binding</keyword>
<keyword evidence="4 5" id="KW-0418">Kinase</keyword>
<dbReference type="EC" id="2.7.4.3" evidence="5 7"/>
<dbReference type="STRING" id="1912795.BK816_02150"/>
<comment type="similarity">
    <text evidence="5 6">Belongs to the adenylate kinase family.</text>
</comment>
<comment type="function">
    <text evidence="5">Catalyzes the reversible transfer of the terminal phosphate group between ATP and AMP. Plays an important role in cellular energy homeostasis and in adenine nucleotide metabolism.</text>
</comment>
<dbReference type="AlphaFoldDB" id="A0A1D9MIY8"/>
<dbReference type="CDD" id="cd01428">
    <property type="entry name" value="ADK"/>
    <property type="match status" value="1"/>
</dbReference>
<comment type="caution">
    <text evidence="5">Lacks conserved residue(s) required for the propagation of feature annotation.</text>
</comment>
<feature type="binding site" evidence="5">
    <location>
        <position position="134"/>
    </location>
    <ligand>
        <name>AMP</name>
        <dbReference type="ChEBI" id="CHEBI:456215"/>
    </ligand>
</feature>
<dbReference type="InterPro" id="IPR027417">
    <property type="entry name" value="P-loop_NTPase"/>
</dbReference>
<evidence type="ECO:0000256" key="3">
    <source>
        <dbReference type="ARBA" id="ARBA00022741"/>
    </source>
</evidence>
<dbReference type="NCBIfam" id="NF011104">
    <property type="entry name" value="PRK14531.1"/>
    <property type="match status" value="1"/>
</dbReference>
<dbReference type="KEGG" id="avu:BK816_02150"/>
<evidence type="ECO:0000256" key="4">
    <source>
        <dbReference type="ARBA" id="ARBA00022777"/>
    </source>
</evidence>
<dbReference type="GO" id="GO:0044209">
    <property type="term" value="P:AMP salvage"/>
    <property type="evidence" value="ECO:0007669"/>
    <property type="project" value="UniProtKB-UniRule"/>
</dbReference>
<keyword evidence="5 7" id="KW-0067">ATP-binding</keyword>
<dbReference type="UniPathway" id="UPA00588">
    <property type="reaction ID" value="UER00649"/>
</dbReference>
<dbReference type="PANTHER" id="PTHR23359">
    <property type="entry name" value="NUCLEOTIDE KINASE"/>
    <property type="match status" value="1"/>
</dbReference>
<dbReference type="SUPFAM" id="SSF52540">
    <property type="entry name" value="P-loop containing nucleoside triphosphate hydrolases"/>
    <property type="match status" value="1"/>
</dbReference>
<dbReference type="InterPro" id="IPR033690">
    <property type="entry name" value="Adenylat_kinase_CS"/>
</dbReference>
<dbReference type="GO" id="GO:0005737">
    <property type="term" value="C:cytoplasm"/>
    <property type="evidence" value="ECO:0007669"/>
    <property type="project" value="UniProtKB-SubCell"/>
</dbReference>
<dbReference type="NCBIfam" id="NF011105">
    <property type="entry name" value="PRK14532.1"/>
    <property type="match status" value="1"/>
</dbReference>
<organism evidence="8 9">
    <name type="scientific">Boudabousia tangfeifanii</name>
    <dbReference type="NCBI Taxonomy" id="1912795"/>
    <lineage>
        <taxon>Bacteria</taxon>
        <taxon>Bacillati</taxon>
        <taxon>Actinomycetota</taxon>
        <taxon>Actinomycetes</taxon>
        <taxon>Actinomycetales</taxon>
        <taxon>Actinomycetaceae</taxon>
        <taxon>Boudabousia</taxon>
    </lineage>
</organism>